<evidence type="ECO:0000313" key="3">
    <source>
        <dbReference type="EMBL" id="KAG8541685.1"/>
    </source>
</evidence>
<gene>
    <name evidence="3" type="ORF">GDO81_028457</name>
    <name evidence="4" type="ORF">GDO81_030040</name>
    <name evidence="5" type="ORF">GDO81_030041</name>
    <name evidence="6" type="ORF">GDO81_030042</name>
</gene>
<evidence type="ECO:0000313" key="6">
    <source>
        <dbReference type="EMBL" id="KAG8546677.1"/>
    </source>
</evidence>
<dbReference type="EMBL" id="WNYA01000978">
    <property type="protein sequence ID" value="KAG8546675.1"/>
    <property type="molecule type" value="Genomic_DNA"/>
</dbReference>
<dbReference type="GO" id="GO:0008289">
    <property type="term" value="F:lipid binding"/>
    <property type="evidence" value="ECO:0007669"/>
    <property type="project" value="InterPro"/>
</dbReference>
<dbReference type="InterPro" id="IPR012674">
    <property type="entry name" value="Calycin"/>
</dbReference>
<evidence type="ECO:0000313" key="7">
    <source>
        <dbReference type="Proteomes" id="UP000824782"/>
    </source>
</evidence>
<dbReference type="Proteomes" id="UP000824782">
    <property type="component" value="Unassembled WGS sequence"/>
</dbReference>
<name>A0AAV6ZBT8_ENGPU</name>
<dbReference type="SUPFAM" id="SSF50814">
    <property type="entry name" value="Lipocalins"/>
    <property type="match status" value="1"/>
</dbReference>
<dbReference type="InterPro" id="IPR000463">
    <property type="entry name" value="Fatty_acid-bd"/>
</dbReference>
<dbReference type="AlphaFoldDB" id="A0AAV6ZBT8"/>
<reference evidence="5" key="1">
    <citation type="thesis" date="2020" institute="ProQuest LLC" country="789 East Eisenhower Parkway, Ann Arbor, MI, USA">
        <title>Comparative Genomics and Chromosome Evolution.</title>
        <authorList>
            <person name="Mudd A.B."/>
        </authorList>
    </citation>
    <scope>NUCLEOTIDE SEQUENCE</scope>
    <source>
        <strain evidence="5">237g6f4</strain>
        <tissue evidence="5">Blood</tissue>
    </source>
</reference>
<dbReference type="Gene3D" id="2.40.128.20">
    <property type="match status" value="1"/>
</dbReference>
<evidence type="ECO:0000313" key="4">
    <source>
        <dbReference type="EMBL" id="KAG8546675.1"/>
    </source>
</evidence>
<dbReference type="PRINTS" id="PR00178">
    <property type="entry name" value="FATTYACIDBP"/>
</dbReference>
<dbReference type="EMBL" id="WNYA01000978">
    <property type="protein sequence ID" value="KAG8546677.1"/>
    <property type="molecule type" value="Genomic_DNA"/>
</dbReference>
<accession>A0AAV6ZBT8</accession>
<dbReference type="PROSITE" id="PS00214">
    <property type="entry name" value="FABP"/>
    <property type="match status" value="1"/>
</dbReference>
<evidence type="ECO:0000313" key="5">
    <source>
        <dbReference type="EMBL" id="KAG8546676.1"/>
    </source>
</evidence>
<dbReference type="EMBL" id="WNYA01000978">
    <property type="protein sequence ID" value="KAG8546676.1"/>
    <property type="molecule type" value="Genomic_DNA"/>
</dbReference>
<comment type="similarity">
    <text evidence="1">Belongs to the calycin superfamily. Fatty-acid binding protein (FABP) family.</text>
</comment>
<dbReference type="PANTHER" id="PTHR11955">
    <property type="entry name" value="FATTY ACID BINDING PROTEIN"/>
    <property type="match status" value="1"/>
</dbReference>
<evidence type="ECO:0000256" key="1">
    <source>
        <dbReference type="ARBA" id="ARBA00008390"/>
    </source>
</evidence>
<keyword evidence="7" id="KW-1185">Reference proteome</keyword>
<dbReference type="InterPro" id="IPR031259">
    <property type="entry name" value="ILBP"/>
</dbReference>
<proteinExistence type="inferred from homology"/>
<dbReference type="EMBL" id="WNYA01006870">
    <property type="protein sequence ID" value="KAG8541685.1"/>
    <property type="molecule type" value="Genomic_DNA"/>
</dbReference>
<sequence length="126" mass="13873">MAFNGTWNVYAQENYENFLRAVGLPEDIVKVAKDINPVIEIKQTGNDFVVTSKTPKQTHSNSFTVGKESEITAIGGKKIKVTVNLENGKLICKSDTFTHIQEVNGDEMVETISIGSATLVRKSKRA</sequence>
<dbReference type="Pfam" id="PF14651">
    <property type="entry name" value="Lipocalin_7"/>
    <property type="match status" value="1"/>
</dbReference>
<feature type="domain" description="Cytosolic fatty-acid binding proteins" evidence="2">
    <location>
        <begin position="5"/>
        <end position="22"/>
    </location>
</feature>
<comment type="caution">
    <text evidence="5">The sequence shown here is derived from an EMBL/GenBank/DDBJ whole genome shotgun (WGS) entry which is preliminary data.</text>
</comment>
<protein>
    <recommendedName>
        <fullName evidence="2">Cytosolic fatty-acid binding proteins domain-containing protein</fullName>
    </recommendedName>
</protein>
<organism evidence="5 7">
    <name type="scientific">Engystomops pustulosus</name>
    <name type="common">Tungara frog</name>
    <name type="synonym">Physalaemus pustulosus</name>
    <dbReference type="NCBI Taxonomy" id="76066"/>
    <lineage>
        <taxon>Eukaryota</taxon>
        <taxon>Metazoa</taxon>
        <taxon>Chordata</taxon>
        <taxon>Craniata</taxon>
        <taxon>Vertebrata</taxon>
        <taxon>Euteleostomi</taxon>
        <taxon>Amphibia</taxon>
        <taxon>Batrachia</taxon>
        <taxon>Anura</taxon>
        <taxon>Neobatrachia</taxon>
        <taxon>Hyloidea</taxon>
        <taxon>Leptodactylidae</taxon>
        <taxon>Leiuperinae</taxon>
        <taxon>Engystomops</taxon>
    </lineage>
</organism>
<evidence type="ECO:0000259" key="2">
    <source>
        <dbReference type="PROSITE" id="PS00214"/>
    </source>
</evidence>